<accession>A0A1H9Q3C5</accession>
<keyword evidence="3 6" id="KW-0238">DNA-binding</keyword>
<dbReference type="InterPro" id="IPR036267">
    <property type="entry name" value="RuvA_C_sf"/>
</dbReference>
<dbReference type="InterPro" id="IPR012340">
    <property type="entry name" value="NA-bd_OB-fold"/>
</dbReference>
<evidence type="ECO:0000313" key="8">
    <source>
        <dbReference type="EMBL" id="SER54924.1"/>
    </source>
</evidence>
<dbReference type="CDD" id="cd14332">
    <property type="entry name" value="UBA_RuvA_C"/>
    <property type="match status" value="1"/>
</dbReference>
<keyword evidence="4 6" id="KW-0233">DNA recombination</keyword>
<organism evidence="8 9">
    <name type="scientific">Propionibacterium cyclohexanicum</name>
    <dbReference type="NCBI Taxonomy" id="64702"/>
    <lineage>
        <taxon>Bacteria</taxon>
        <taxon>Bacillati</taxon>
        <taxon>Actinomycetota</taxon>
        <taxon>Actinomycetes</taxon>
        <taxon>Propionibacteriales</taxon>
        <taxon>Propionibacteriaceae</taxon>
        <taxon>Propionibacterium</taxon>
    </lineage>
</organism>
<proteinExistence type="inferred from homology"/>
<dbReference type="InterPro" id="IPR000085">
    <property type="entry name" value="RuvA"/>
</dbReference>
<dbReference type="GO" id="GO:0006310">
    <property type="term" value="P:DNA recombination"/>
    <property type="evidence" value="ECO:0007669"/>
    <property type="project" value="UniProtKB-UniRule"/>
</dbReference>
<evidence type="ECO:0000256" key="2">
    <source>
        <dbReference type="ARBA" id="ARBA00022763"/>
    </source>
</evidence>
<protein>
    <recommendedName>
        <fullName evidence="6">Holliday junction branch migration complex subunit RuvA</fullName>
    </recommendedName>
</protein>
<gene>
    <name evidence="6" type="primary">ruvA</name>
    <name evidence="8" type="ORF">SAMN05443377_102106</name>
</gene>
<keyword evidence="1 6" id="KW-0963">Cytoplasm</keyword>
<feature type="domain" description="Helix-hairpin-helix DNA-binding motif class 1" evidence="7">
    <location>
        <begin position="72"/>
        <end position="91"/>
    </location>
</feature>
<reference evidence="8 9" key="1">
    <citation type="submission" date="2016-10" db="EMBL/GenBank/DDBJ databases">
        <authorList>
            <person name="de Groot N.N."/>
        </authorList>
    </citation>
    <scope>NUCLEOTIDE SEQUENCE [LARGE SCALE GENOMIC DNA]</scope>
    <source>
        <strain evidence="8 9">DSM 16859</strain>
    </source>
</reference>
<dbReference type="RefSeq" id="WP_091967055.1">
    <property type="nucleotide sequence ID" value="NZ_FOGZ01000002.1"/>
</dbReference>
<dbReference type="Gene3D" id="1.10.8.10">
    <property type="entry name" value="DNA helicase RuvA subunit, C-terminal domain"/>
    <property type="match status" value="1"/>
</dbReference>
<dbReference type="GO" id="GO:0009379">
    <property type="term" value="C:Holliday junction helicase complex"/>
    <property type="evidence" value="ECO:0007669"/>
    <property type="project" value="InterPro"/>
</dbReference>
<feature type="region of interest" description="Domain III" evidence="6">
    <location>
        <begin position="147"/>
        <end position="201"/>
    </location>
</feature>
<dbReference type="NCBIfam" id="TIGR00084">
    <property type="entry name" value="ruvA"/>
    <property type="match status" value="1"/>
</dbReference>
<dbReference type="InterPro" id="IPR013849">
    <property type="entry name" value="DNA_helicase_Holl-junc_RuvA_I"/>
</dbReference>
<comment type="subunit">
    <text evidence="6">Homotetramer. Forms an RuvA(8)-RuvB(12)-Holliday junction (HJ) complex. HJ DNA is sandwiched between 2 RuvA tetramers; dsDNA enters through RuvA and exits via RuvB. An RuvB hexamer assembles on each DNA strand where it exits the tetramer. Each RuvB hexamer is contacted by two RuvA subunits (via domain III) on 2 adjacent RuvB subunits; this complex drives branch migration. In the full resolvosome a probable DNA-RuvA(4)-RuvB(12)-RuvC(2) complex forms which resolves the HJ.</text>
</comment>
<evidence type="ECO:0000259" key="7">
    <source>
        <dbReference type="SMART" id="SM00278"/>
    </source>
</evidence>
<dbReference type="InterPro" id="IPR010994">
    <property type="entry name" value="RuvA_2-like"/>
</dbReference>
<dbReference type="Proteomes" id="UP000198815">
    <property type="component" value="Unassembled WGS sequence"/>
</dbReference>
<dbReference type="AlphaFoldDB" id="A0A1H9Q3C5"/>
<keyword evidence="2 6" id="KW-0227">DNA damage</keyword>
<comment type="similarity">
    <text evidence="6">Belongs to the RuvA family.</text>
</comment>
<dbReference type="InterPro" id="IPR011114">
    <property type="entry name" value="RuvA_C"/>
</dbReference>
<dbReference type="OrthoDB" id="5293449at2"/>
<dbReference type="GO" id="GO:0005524">
    <property type="term" value="F:ATP binding"/>
    <property type="evidence" value="ECO:0007669"/>
    <property type="project" value="InterPro"/>
</dbReference>
<keyword evidence="5 6" id="KW-0234">DNA repair</keyword>
<dbReference type="Pfam" id="PF01330">
    <property type="entry name" value="RuvA_N"/>
    <property type="match status" value="1"/>
</dbReference>
<dbReference type="SMART" id="SM00278">
    <property type="entry name" value="HhH1"/>
    <property type="match status" value="2"/>
</dbReference>
<dbReference type="GO" id="GO:0009378">
    <property type="term" value="F:four-way junction helicase activity"/>
    <property type="evidence" value="ECO:0007669"/>
    <property type="project" value="InterPro"/>
</dbReference>
<comment type="subcellular location">
    <subcellularLocation>
        <location evidence="6">Cytoplasm</location>
    </subcellularLocation>
</comment>
<dbReference type="Pfam" id="PF14520">
    <property type="entry name" value="HHH_5"/>
    <property type="match status" value="1"/>
</dbReference>
<dbReference type="Gene3D" id="1.10.150.20">
    <property type="entry name" value="5' to 3' exonuclease, C-terminal subdomain"/>
    <property type="match status" value="1"/>
</dbReference>
<evidence type="ECO:0000256" key="3">
    <source>
        <dbReference type="ARBA" id="ARBA00023125"/>
    </source>
</evidence>
<dbReference type="SUPFAM" id="SSF50249">
    <property type="entry name" value="Nucleic acid-binding proteins"/>
    <property type="match status" value="1"/>
</dbReference>
<keyword evidence="8" id="KW-0378">Hydrolase</keyword>
<evidence type="ECO:0000313" key="9">
    <source>
        <dbReference type="Proteomes" id="UP000198815"/>
    </source>
</evidence>
<dbReference type="EMBL" id="FOGZ01000002">
    <property type="protein sequence ID" value="SER54924.1"/>
    <property type="molecule type" value="Genomic_DNA"/>
</dbReference>
<dbReference type="Gene3D" id="2.40.50.140">
    <property type="entry name" value="Nucleic acid-binding proteins"/>
    <property type="match status" value="1"/>
</dbReference>
<comment type="caution">
    <text evidence="6">Lacks conserved residue(s) required for the propagation of feature annotation.</text>
</comment>
<dbReference type="HAMAP" id="MF_00031">
    <property type="entry name" value="DNA_HJ_migration_RuvA"/>
    <property type="match status" value="1"/>
</dbReference>
<dbReference type="GO" id="GO:0000400">
    <property type="term" value="F:four-way junction DNA binding"/>
    <property type="evidence" value="ECO:0007669"/>
    <property type="project" value="UniProtKB-UniRule"/>
</dbReference>
<keyword evidence="8" id="KW-0547">Nucleotide-binding</keyword>
<name>A0A1H9Q3C5_9ACTN</name>
<sequence length="201" mass="21100">MIAQIRGVVAALGVTWVVVDVHGLGLRVSVPPATSATLRVGEEARLHTCLLVRDDDLSLYGFATAQERECFELCRSANGVGPKLALAIVGVLSPGKLAAAVRSEDLATLCTVPGVGRKSAQKLVIELKDKMNHLAFEPAASPSQATVGQWREQILEGLESLGWTTKDAEAACQAVAPLAEQTPSPTVPVLMKAALASLARL</sequence>
<dbReference type="SUPFAM" id="SSF47781">
    <property type="entry name" value="RuvA domain 2-like"/>
    <property type="match status" value="1"/>
</dbReference>
<dbReference type="InterPro" id="IPR003583">
    <property type="entry name" value="Hlx-hairpin-Hlx_DNA-bd_motif"/>
</dbReference>
<dbReference type="STRING" id="64702.SAMN05443377_102106"/>
<evidence type="ECO:0000256" key="1">
    <source>
        <dbReference type="ARBA" id="ARBA00022490"/>
    </source>
</evidence>
<evidence type="ECO:0000256" key="5">
    <source>
        <dbReference type="ARBA" id="ARBA00023204"/>
    </source>
</evidence>
<keyword evidence="8" id="KW-0067">ATP-binding</keyword>
<feature type="domain" description="Helix-hairpin-helix DNA-binding motif class 1" evidence="7">
    <location>
        <begin position="107"/>
        <end position="126"/>
    </location>
</feature>
<keyword evidence="9" id="KW-1185">Reference proteome</keyword>
<keyword evidence="8" id="KW-0347">Helicase</keyword>
<dbReference type="GO" id="GO:0005737">
    <property type="term" value="C:cytoplasm"/>
    <property type="evidence" value="ECO:0007669"/>
    <property type="project" value="UniProtKB-SubCell"/>
</dbReference>
<dbReference type="GO" id="GO:0006281">
    <property type="term" value="P:DNA repair"/>
    <property type="evidence" value="ECO:0007669"/>
    <property type="project" value="UniProtKB-UniRule"/>
</dbReference>
<evidence type="ECO:0000256" key="6">
    <source>
        <dbReference type="HAMAP-Rule" id="MF_00031"/>
    </source>
</evidence>
<comment type="function">
    <text evidence="6">The RuvA-RuvB-RuvC complex processes Holliday junction (HJ) DNA during genetic recombination and DNA repair, while the RuvA-RuvB complex plays an important role in the rescue of blocked DNA replication forks via replication fork reversal (RFR). RuvA specifically binds to HJ cruciform DNA, conferring on it an open structure. The RuvB hexamer acts as an ATP-dependent pump, pulling dsDNA into and through the RuvAB complex. HJ branch migration allows RuvC to scan DNA until it finds its consensus sequence, where it cleaves and resolves the cruciform DNA.</text>
</comment>
<comment type="domain">
    <text evidence="6">Has three domains with a flexible linker between the domains II and III and assumes an 'L' shape. Domain III is highly mobile and contacts RuvB.</text>
</comment>
<evidence type="ECO:0000256" key="4">
    <source>
        <dbReference type="ARBA" id="ARBA00023172"/>
    </source>
</evidence>
<dbReference type="SUPFAM" id="SSF46929">
    <property type="entry name" value="DNA helicase RuvA subunit, C-terminal domain"/>
    <property type="match status" value="1"/>
</dbReference>
<dbReference type="Pfam" id="PF07499">
    <property type="entry name" value="RuvA_C"/>
    <property type="match status" value="1"/>
</dbReference>
<dbReference type="GO" id="GO:0048476">
    <property type="term" value="C:Holliday junction resolvase complex"/>
    <property type="evidence" value="ECO:0007669"/>
    <property type="project" value="UniProtKB-UniRule"/>
</dbReference>